<keyword evidence="13 18" id="KW-0862">Zinc</keyword>
<evidence type="ECO:0000256" key="17">
    <source>
        <dbReference type="ARBA" id="ARBA00023285"/>
    </source>
</evidence>
<comment type="caution">
    <text evidence="18">Lacks conserved residue(s) required for the propagation of feature annotation.</text>
</comment>
<protein>
    <recommendedName>
        <fullName evidence="8 18">3-dehydroquinate synthase</fullName>
        <shortName evidence="18">DHQS</shortName>
        <ecNumber evidence="7 18">4.2.3.4</ecNumber>
    </recommendedName>
</protein>
<evidence type="ECO:0000256" key="10">
    <source>
        <dbReference type="ARBA" id="ARBA00022605"/>
    </source>
</evidence>
<dbReference type="Gene3D" id="3.40.50.1970">
    <property type="match status" value="1"/>
</dbReference>
<keyword evidence="9 18" id="KW-0963">Cytoplasm</keyword>
<name>A0ABN6FW61_9GAMM</name>
<keyword evidence="15 18" id="KW-0057">Aromatic amino acid biosynthesis</keyword>
<evidence type="ECO:0000256" key="11">
    <source>
        <dbReference type="ARBA" id="ARBA00022723"/>
    </source>
</evidence>
<gene>
    <name evidence="18 21" type="primary">aroB</name>
    <name evidence="21" type="ORF">LYSCAS_18350</name>
</gene>
<evidence type="ECO:0000256" key="15">
    <source>
        <dbReference type="ARBA" id="ARBA00023141"/>
    </source>
</evidence>
<dbReference type="Pfam" id="PF24621">
    <property type="entry name" value="DHQS_C"/>
    <property type="match status" value="1"/>
</dbReference>
<sequence>MTRIVDVGGHAPYRIAIGDGLLSDGAALASHVRGRHAMIVSDAHVTPLYARGVADALQAANPGLRCMVTCIPAGESAKSLDRFAELLRELADFGATRDACVFALGGGVVGDLAGFAAACWMRGIDCVQLPTTLLAMVDSSVGGKTAVDLPQGKNLVGAFHLPRAVFADTATLRTLPDRELRAGLAEVVKYGAIRDAAFLDWIETHADALLARDADTLAEAIARSCAHKAAIVERDPFERGERALLNFGHTFAHAIETEQGYGGLNHGEAVAVGMVCAARLSARLGMAVADDTQRLAALLRRLGLPVDVPAGLDPAALVAHMRLDKKAIAGRLRFVLWSGAGAAQVVPDVAEAEALAALG</sequence>
<evidence type="ECO:0000256" key="7">
    <source>
        <dbReference type="ARBA" id="ARBA00013031"/>
    </source>
</evidence>
<feature type="binding site" evidence="18">
    <location>
        <position position="144"/>
    </location>
    <ligand>
        <name>NAD(+)</name>
        <dbReference type="ChEBI" id="CHEBI:57540"/>
    </ligand>
</feature>
<dbReference type="EMBL" id="AP024545">
    <property type="protein sequence ID" value="BCT92811.1"/>
    <property type="molecule type" value="Genomic_DNA"/>
</dbReference>
<dbReference type="PIRSF" id="PIRSF001455">
    <property type="entry name" value="DHQ_synth"/>
    <property type="match status" value="1"/>
</dbReference>
<keyword evidence="14 18" id="KW-0520">NAD</keyword>
<evidence type="ECO:0000256" key="13">
    <source>
        <dbReference type="ARBA" id="ARBA00022833"/>
    </source>
</evidence>
<dbReference type="RefSeq" id="WP_213433745.1">
    <property type="nucleotide sequence ID" value="NZ_AP024545.1"/>
</dbReference>
<comment type="catalytic activity">
    <reaction evidence="1 18">
        <text>7-phospho-2-dehydro-3-deoxy-D-arabino-heptonate = 3-dehydroquinate + phosphate</text>
        <dbReference type="Rhea" id="RHEA:21968"/>
        <dbReference type="ChEBI" id="CHEBI:32364"/>
        <dbReference type="ChEBI" id="CHEBI:43474"/>
        <dbReference type="ChEBI" id="CHEBI:58394"/>
        <dbReference type="EC" id="4.2.3.4"/>
    </reaction>
</comment>
<evidence type="ECO:0000259" key="20">
    <source>
        <dbReference type="Pfam" id="PF24621"/>
    </source>
</evidence>
<feature type="binding site" evidence="18">
    <location>
        <position position="186"/>
    </location>
    <ligand>
        <name>Zn(2+)</name>
        <dbReference type="ChEBI" id="CHEBI:29105"/>
    </ligand>
</feature>
<evidence type="ECO:0000256" key="14">
    <source>
        <dbReference type="ARBA" id="ARBA00023027"/>
    </source>
</evidence>
<evidence type="ECO:0000256" key="3">
    <source>
        <dbReference type="ARBA" id="ARBA00003485"/>
    </source>
</evidence>
<proteinExistence type="inferred from homology"/>
<evidence type="ECO:0000256" key="6">
    <source>
        <dbReference type="ARBA" id="ARBA00005412"/>
    </source>
</evidence>
<dbReference type="Proteomes" id="UP000681317">
    <property type="component" value="Chromosome"/>
</dbReference>
<evidence type="ECO:0000313" key="22">
    <source>
        <dbReference type="Proteomes" id="UP000681317"/>
    </source>
</evidence>
<evidence type="ECO:0000259" key="19">
    <source>
        <dbReference type="Pfam" id="PF01761"/>
    </source>
</evidence>
<keyword evidence="17 18" id="KW-0170">Cobalt</keyword>
<dbReference type="Gene3D" id="1.20.1090.10">
    <property type="entry name" value="Dehydroquinate synthase-like - alpha domain"/>
    <property type="match status" value="1"/>
</dbReference>
<dbReference type="CDD" id="cd08195">
    <property type="entry name" value="DHQS"/>
    <property type="match status" value="1"/>
</dbReference>
<comment type="cofactor">
    <cofactor evidence="18">
        <name>Co(2+)</name>
        <dbReference type="ChEBI" id="CHEBI:48828"/>
    </cofactor>
    <cofactor evidence="18">
        <name>Zn(2+)</name>
        <dbReference type="ChEBI" id="CHEBI:29105"/>
    </cofactor>
    <text evidence="18">Binds 1 divalent metal cation per subunit. Can use either Co(2+) or Zn(2+).</text>
</comment>
<evidence type="ECO:0000256" key="4">
    <source>
        <dbReference type="ARBA" id="ARBA00004496"/>
    </source>
</evidence>
<evidence type="ECO:0000256" key="1">
    <source>
        <dbReference type="ARBA" id="ARBA00001393"/>
    </source>
</evidence>
<feature type="binding site" evidence="18">
    <location>
        <begin position="171"/>
        <end position="174"/>
    </location>
    <ligand>
        <name>NAD(+)</name>
        <dbReference type="ChEBI" id="CHEBI:57540"/>
    </ligand>
</feature>
<dbReference type="PANTHER" id="PTHR43622:SF7">
    <property type="entry name" value="3-DEHYDROQUINATE SYNTHASE, CHLOROPLASTIC"/>
    <property type="match status" value="1"/>
</dbReference>
<comment type="similarity">
    <text evidence="6 18">Belongs to the sugar phosphate cyclases superfamily. Dehydroquinate synthase family.</text>
</comment>
<dbReference type="NCBIfam" id="TIGR01357">
    <property type="entry name" value="aroB"/>
    <property type="match status" value="1"/>
</dbReference>
<dbReference type="InterPro" id="IPR056179">
    <property type="entry name" value="DHQS_C"/>
</dbReference>
<reference evidence="21 22" key="1">
    <citation type="submission" date="2021-03" db="EMBL/GenBank/DDBJ databases">
        <title>Complete Genome Sequences of Two Lysobacter Strains Isolated from Sea Water (Lysobacter caseinilyticus) and Soil (Lysobacter helvus) in South Korea.</title>
        <authorList>
            <person name="Watanabe Y."/>
            <person name="Arakawa K."/>
        </authorList>
    </citation>
    <scope>NUCLEOTIDE SEQUENCE [LARGE SCALE GENOMIC DNA]</scope>
    <source>
        <strain evidence="21 22">KVB24</strain>
    </source>
</reference>
<evidence type="ECO:0000256" key="5">
    <source>
        <dbReference type="ARBA" id="ARBA00004661"/>
    </source>
</evidence>
<evidence type="ECO:0000256" key="12">
    <source>
        <dbReference type="ARBA" id="ARBA00022741"/>
    </source>
</evidence>
<accession>A0ABN6FW61</accession>
<comment type="pathway">
    <text evidence="5 18">Metabolic intermediate biosynthesis; chorismate biosynthesis; chorismate from D-erythrose 4-phosphate and phosphoenolpyruvate: step 2/7.</text>
</comment>
<dbReference type="InterPro" id="IPR016037">
    <property type="entry name" value="DHQ_synth_AroB"/>
</dbReference>
<evidence type="ECO:0000256" key="16">
    <source>
        <dbReference type="ARBA" id="ARBA00023239"/>
    </source>
</evidence>
<feature type="binding site" evidence="18">
    <location>
        <position position="153"/>
    </location>
    <ligand>
        <name>NAD(+)</name>
        <dbReference type="ChEBI" id="CHEBI:57540"/>
    </ligand>
</feature>
<keyword evidence="11 18" id="KW-0479">Metal-binding</keyword>
<dbReference type="PANTHER" id="PTHR43622">
    <property type="entry name" value="3-DEHYDROQUINATE SYNTHASE"/>
    <property type="match status" value="1"/>
</dbReference>
<evidence type="ECO:0000256" key="9">
    <source>
        <dbReference type="ARBA" id="ARBA00022490"/>
    </source>
</evidence>
<feature type="binding site" evidence="18">
    <location>
        <position position="249"/>
    </location>
    <ligand>
        <name>Zn(2+)</name>
        <dbReference type="ChEBI" id="CHEBI:29105"/>
    </ligand>
</feature>
<evidence type="ECO:0000256" key="2">
    <source>
        <dbReference type="ARBA" id="ARBA00001911"/>
    </source>
</evidence>
<keyword evidence="10 18" id="KW-0028">Amino-acid biosynthesis</keyword>
<feature type="binding site" evidence="18">
    <location>
        <begin position="131"/>
        <end position="132"/>
    </location>
    <ligand>
        <name>NAD(+)</name>
        <dbReference type="ChEBI" id="CHEBI:57540"/>
    </ligand>
</feature>
<comment type="cofactor">
    <cofactor evidence="2 18">
        <name>NAD(+)</name>
        <dbReference type="ChEBI" id="CHEBI:57540"/>
    </cofactor>
</comment>
<dbReference type="Pfam" id="PF01761">
    <property type="entry name" value="DHQ_synthase"/>
    <property type="match status" value="1"/>
</dbReference>
<keyword evidence="12 18" id="KW-0547">Nucleotide-binding</keyword>
<dbReference type="InterPro" id="IPR030963">
    <property type="entry name" value="DHQ_synth_fam"/>
</dbReference>
<dbReference type="InterPro" id="IPR050071">
    <property type="entry name" value="Dehydroquinate_synthase"/>
</dbReference>
<evidence type="ECO:0000256" key="8">
    <source>
        <dbReference type="ARBA" id="ARBA00017684"/>
    </source>
</evidence>
<evidence type="ECO:0000256" key="18">
    <source>
        <dbReference type="HAMAP-Rule" id="MF_00110"/>
    </source>
</evidence>
<keyword evidence="16 18" id="KW-0456">Lyase</keyword>
<dbReference type="InterPro" id="IPR030960">
    <property type="entry name" value="DHQS/DOIS_N"/>
</dbReference>
<keyword evidence="22" id="KW-1185">Reference proteome</keyword>
<evidence type="ECO:0000313" key="21">
    <source>
        <dbReference type="EMBL" id="BCT92811.1"/>
    </source>
</evidence>
<feature type="binding site" evidence="18">
    <location>
        <begin position="107"/>
        <end position="111"/>
    </location>
    <ligand>
        <name>NAD(+)</name>
        <dbReference type="ChEBI" id="CHEBI:57540"/>
    </ligand>
</feature>
<dbReference type="HAMAP" id="MF_00110">
    <property type="entry name" value="DHQ_synthase"/>
    <property type="match status" value="1"/>
</dbReference>
<comment type="subcellular location">
    <subcellularLocation>
        <location evidence="4 18">Cytoplasm</location>
    </subcellularLocation>
</comment>
<feature type="binding site" evidence="18">
    <location>
        <position position="266"/>
    </location>
    <ligand>
        <name>Zn(2+)</name>
        <dbReference type="ChEBI" id="CHEBI:29105"/>
    </ligand>
</feature>
<comment type="function">
    <text evidence="3 18">Catalyzes the conversion of 3-deoxy-D-arabino-heptulosonate 7-phosphate (DAHP) to dehydroquinate (DHQ).</text>
</comment>
<dbReference type="SUPFAM" id="SSF56796">
    <property type="entry name" value="Dehydroquinate synthase-like"/>
    <property type="match status" value="1"/>
</dbReference>
<organism evidence="21 22">
    <name type="scientific">Noviluteimonas caseinilytica</name>
    <dbReference type="NCBI Taxonomy" id="2675101"/>
    <lineage>
        <taxon>Bacteria</taxon>
        <taxon>Pseudomonadati</taxon>
        <taxon>Pseudomonadota</taxon>
        <taxon>Gammaproteobacteria</taxon>
        <taxon>Lysobacterales</taxon>
        <taxon>Lysobacteraceae</taxon>
        <taxon>Noviluteimonas</taxon>
    </lineage>
</organism>
<feature type="domain" description="3-dehydroquinate synthase C-terminal" evidence="20">
    <location>
        <begin position="183"/>
        <end position="327"/>
    </location>
</feature>
<dbReference type="EC" id="4.2.3.4" evidence="7 18"/>
<feature type="domain" description="3-dehydroquinate synthase N-terminal" evidence="19">
    <location>
        <begin position="70"/>
        <end position="181"/>
    </location>
</feature>